<evidence type="ECO:0000313" key="2">
    <source>
        <dbReference type="Proteomes" id="UP000660611"/>
    </source>
</evidence>
<comment type="caution">
    <text evidence="1">The sequence shown here is derived from an EMBL/GenBank/DDBJ whole genome shotgun (WGS) entry which is preliminary data.</text>
</comment>
<accession>A0A919UG75</accession>
<keyword evidence="2" id="KW-1185">Reference proteome</keyword>
<name>A0A919UG75_9ACTN</name>
<dbReference type="EMBL" id="BONQ01000129">
    <property type="protein sequence ID" value="GIG50335.1"/>
    <property type="molecule type" value="Genomic_DNA"/>
</dbReference>
<dbReference type="AlphaFoldDB" id="A0A919UG75"/>
<dbReference type="SUPFAM" id="SSF55144">
    <property type="entry name" value="LigT-like"/>
    <property type="match status" value="1"/>
</dbReference>
<protein>
    <submittedName>
        <fullName evidence="1">Uncharacterized protein</fullName>
    </submittedName>
</protein>
<evidence type="ECO:0000313" key="1">
    <source>
        <dbReference type="EMBL" id="GIG50335.1"/>
    </source>
</evidence>
<dbReference type="Proteomes" id="UP000660611">
    <property type="component" value="Unassembled WGS sequence"/>
</dbReference>
<gene>
    <name evidence="1" type="ORF">Dsi01nite_083760</name>
</gene>
<reference evidence="1" key="1">
    <citation type="submission" date="2021-01" db="EMBL/GenBank/DDBJ databases">
        <title>Whole genome shotgun sequence of Dactylosporangium siamense NBRC 106093.</title>
        <authorList>
            <person name="Komaki H."/>
            <person name="Tamura T."/>
        </authorList>
    </citation>
    <scope>NUCLEOTIDE SEQUENCE</scope>
    <source>
        <strain evidence="1">NBRC 106093</strain>
    </source>
</reference>
<organism evidence="1 2">
    <name type="scientific">Dactylosporangium siamense</name>
    <dbReference type="NCBI Taxonomy" id="685454"/>
    <lineage>
        <taxon>Bacteria</taxon>
        <taxon>Bacillati</taxon>
        <taxon>Actinomycetota</taxon>
        <taxon>Actinomycetes</taxon>
        <taxon>Micromonosporales</taxon>
        <taxon>Micromonosporaceae</taxon>
        <taxon>Dactylosporangium</taxon>
    </lineage>
</organism>
<proteinExistence type="predicted"/>
<sequence length="91" mass="9846">MLELHRRLIAATSAGQTNDAMAFRPHIGVAYCNSNELAGPLITKVDPLRELPTVDLCTVSAELVLLRREGAAYRWSTCASVPLGGQRHGNC</sequence>
<dbReference type="InterPro" id="IPR009097">
    <property type="entry name" value="Cyclic_Pdiesterase"/>
</dbReference>